<evidence type="ECO:0000256" key="1">
    <source>
        <dbReference type="SAM" id="MobiDB-lite"/>
    </source>
</evidence>
<feature type="region of interest" description="Disordered" evidence="1">
    <location>
        <begin position="91"/>
        <end position="115"/>
    </location>
</feature>
<dbReference type="EMBL" id="JAUHHV010000011">
    <property type="protein sequence ID" value="KAK1407610.1"/>
    <property type="molecule type" value="Genomic_DNA"/>
</dbReference>
<sequence>MQTDQDINAGDVEVDLLHGSNSSDILLSSNLDDFTPTGLSRGEAIELEHTPAVEYDDTDDDMDDGTDDDIDNELESHMSIYSSYHGGDCGGDPPGGEWNQWSGCQGSGGTGKRSKNKNLNLKAVLKKNSGKILEIKFEKGDQGTYVAVGPNSSNFNSLVGTLISKIPYHYHTWKEVPSEHTCTLYDELQRGVSPIELYRQMRVRNGAFTEPEAAQNYDQMIQMRDDPQNTLTENEIMQELDVVDDVLWLFVRIHKQVLNTGLVTEKLPGKTGRKLENAAGGPHICRRKCRRQNAKDAKHWQPTLSSPNVVAKGFSDDITGLLRRH</sequence>
<accession>A0AAD8NA11</accession>
<reference evidence="2" key="1">
    <citation type="journal article" date="2023" name="bioRxiv">
        <title>Improved chromosome-level genome assembly for marigold (Tagetes erecta).</title>
        <authorList>
            <person name="Jiang F."/>
            <person name="Yuan L."/>
            <person name="Wang S."/>
            <person name="Wang H."/>
            <person name="Xu D."/>
            <person name="Wang A."/>
            <person name="Fan W."/>
        </authorList>
    </citation>
    <scope>NUCLEOTIDE SEQUENCE</scope>
    <source>
        <strain evidence="2">WSJ</strain>
        <tissue evidence="2">Leaf</tissue>
    </source>
</reference>
<feature type="region of interest" description="Disordered" evidence="1">
    <location>
        <begin position="42"/>
        <end position="64"/>
    </location>
</feature>
<keyword evidence="3" id="KW-1185">Reference proteome</keyword>
<proteinExistence type="predicted"/>
<dbReference type="AlphaFoldDB" id="A0AAD8NA11"/>
<dbReference type="Proteomes" id="UP001229421">
    <property type="component" value="Unassembled WGS sequence"/>
</dbReference>
<comment type="caution">
    <text evidence="2">The sequence shown here is derived from an EMBL/GenBank/DDBJ whole genome shotgun (WGS) entry which is preliminary data.</text>
</comment>
<name>A0AAD8NA11_TARER</name>
<protein>
    <submittedName>
        <fullName evidence="2">Uncharacterized protein</fullName>
    </submittedName>
</protein>
<evidence type="ECO:0000313" key="2">
    <source>
        <dbReference type="EMBL" id="KAK1407610.1"/>
    </source>
</evidence>
<evidence type="ECO:0000313" key="3">
    <source>
        <dbReference type="Proteomes" id="UP001229421"/>
    </source>
</evidence>
<feature type="compositionally biased region" description="Acidic residues" evidence="1">
    <location>
        <begin position="54"/>
        <end position="64"/>
    </location>
</feature>
<gene>
    <name evidence="2" type="ORF">QVD17_39230</name>
</gene>
<organism evidence="2 3">
    <name type="scientific">Tagetes erecta</name>
    <name type="common">African marigold</name>
    <dbReference type="NCBI Taxonomy" id="13708"/>
    <lineage>
        <taxon>Eukaryota</taxon>
        <taxon>Viridiplantae</taxon>
        <taxon>Streptophyta</taxon>
        <taxon>Embryophyta</taxon>
        <taxon>Tracheophyta</taxon>
        <taxon>Spermatophyta</taxon>
        <taxon>Magnoliopsida</taxon>
        <taxon>eudicotyledons</taxon>
        <taxon>Gunneridae</taxon>
        <taxon>Pentapetalae</taxon>
        <taxon>asterids</taxon>
        <taxon>campanulids</taxon>
        <taxon>Asterales</taxon>
        <taxon>Asteraceae</taxon>
        <taxon>Asteroideae</taxon>
        <taxon>Heliantheae alliance</taxon>
        <taxon>Tageteae</taxon>
        <taxon>Tagetes</taxon>
    </lineage>
</organism>